<dbReference type="Gene3D" id="6.10.250.1350">
    <property type="match status" value="1"/>
</dbReference>
<dbReference type="Pfam" id="PF00149">
    <property type="entry name" value="Metallophos"/>
    <property type="match status" value="1"/>
</dbReference>
<dbReference type="Pfam" id="PF10651">
    <property type="entry name" value="BppU_N"/>
    <property type="match status" value="1"/>
</dbReference>
<feature type="domain" description="BppU N-terminal" evidence="2">
    <location>
        <begin position="4"/>
        <end position="148"/>
    </location>
</feature>
<gene>
    <name evidence="3" type="ORF">A6E74_10425</name>
</gene>
<evidence type="ECO:0000313" key="4">
    <source>
        <dbReference type="Proteomes" id="UP000078516"/>
    </source>
</evidence>
<protein>
    <recommendedName>
        <fullName evidence="5">Calcineurin-like phosphoesterase domain-containing protein</fullName>
    </recommendedName>
</protein>
<dbReference type="Gene3D" id="3.60.21.10">
    <property type="match status" value="1"/>
</dbReference>
<evidence type="ECO:0008006" key="5">
    <source>
        <dbReference type="Google" id="ProtNLM"/>
    </source>
</evidence>
<evidence type="ECO:0000313" key="3">
    <source>
        <dbReference type="EMBL" id="OAQ55006.1"/>
    </source>
</evidence>
<dbReference type="Gene3D" id="2.60.40.3350">
    <property type="match status" value="1"/>
</dbReference>
<dbReference type="InterPro" id="IPR004843">
    <property type="entry name" value="Calcineurin-like_PHP"/>
</dbReference>
<dbReference type="RefSeq" id="WP_067484916.1">
    <property type="nucleotide sequence ID" value="NZ_JARQAN010000009.1"/>
</dbReference>
<dbReference type="EMBL" id="LWMN01000016">
    <property type="protein sequence ID" value="OAQ55006.1"/>
    <property type="molecule type" value="Genomic_DNA"/>
</dbReference>
<name>A0A179EP32_ENTTH</name>
<sequence>METKHSLVLSTTDPTNNNSMIKIRQGDIQTQKLVVEITENGQIKSFEGLVPFFINTTKFVENQPVEQKVQSYFPSKGRLIYMMSEPDWQWGGMNTAHFSFRSLSSDGTWNEQFSTQDFTYRVLSGITNTSIRDSAYIWSFEELLRNLREYTAQGKTDWDKWIESNKEILNNIDPGGTIINILNDAKGSYASLADRLNAIQNKLFDFQTGSDQVYSGLSDLRFNLTTGQYEKIIPSNLEAVLNNIQNDKFNVAFVTDTHVDKHVLASEGINPKQFKFSRRWNTIRRFQALGEKCDATVYGGDNADCHSGRINISGDVVVPEGRIHSMALQKRFVGLAKAGKKNVIICRGNHDTGKIPYAWFGHTPETCLNGADMRNLYDGTYGGQLFKNKGLAIYRFDTDDYSDELDEMGYYKEFSGSREGGEAGKISAAQLEDLGTFLMNLERDYHVLLVGHIPLVNSDTGVWNTNMVQQLLDGFKQGIKVTINYDSLKGQPTKGYSGTKTFDFSKRGQGGTIIAYICGHWHYETTKDLGTTKMVVCTCAFPVEDDYESNKYSGFYHLEIDKASRTLKINGIGHCSTSSISY</sequence>
<evidence type="ECO:0000259" key="2">
    <source>
        <dbReference type="Pfam" id="PF10651"/>
    </source>
</evidence>
<proteinExistence type="predicted"/>
<dbReference type="AlphaFoldDB" id="A0A179EP32"/>
<evidence type="ECO:0000259" key="1">
    <source>
        <dbReference type="Pfam" id="PF00149"/>
    </source>
</evidence>
<dbReference type="SUPFAM" id="SSF56300">
    <property type="entry name" value="Metallo-dependent phosphatases"/>
    <property type="match status" value="1"/>
</dbReference>
<feature type="domain" description="Calcineurin-like phosphoesterase" evidence="1">
    <location>
        <begin position="250"/>
        <end position="522"/>
    </location>
</feature>
<comment type="caution">
    <text evidence="3">The sequence shown here is derived from an EMBL/GenBank/DDBJ whole genome shotgun (WGS) entry which is preliminary data.</text>
</comment>
<dbReference type="InterPro" id="IPR018913">
    <property type="entry name" value="BppU_N"/>
</dbReference>
<dbReference type="InterPro" id="IPR029052">
    <property type="entry name" value="Metallo-depent_PP-like"/>
</dbReference>
<accession>A0A179EP32</accession>
<reference evidence="3 4" key="1">
    <citation type="submission" date="2016-04" db="EMBL/GenBank/DDBJ databases">
        <title>Draft genome of an Enterococcus thailandicus strain isolated from bovine feces.</title>
        <authorList>
            <person name="Beukers A.G."/>
            <person name="Zaheer R."/>
            <person name="Goji N."/>
            <person name="Cook S.R."/>
            <person name="Amoako K."/>
            <person name="Chaves A.V."/>
            <person name="Ward M.P."/>
            <person name="Mcallister T.A."/>
        </authorList>
    </citation>
    <scope>NUCLEOTIDE SEQUENCE [LARGE SCALE GENOMIC DNA]</scope>
    <source>
        <strain evidence="3 4">F0711D 46</strain>
    </source>
</reference>
<dbReference type="GO" id="GO:0016787">
    <property type="term" value="F:hydrolase activity"/>
    <property type="evidence" value="ECO:0007669"/>
    <property type="project" value="InterPro"/>
</dbReference>
<organism evidence="3 4">
    <name type="scientific">Enterococcus thailandicus</name>
    <dbReference type="NCBI Taxonomy" id="417368"/>
    <lineage>
        <taxon>Bacteria</taxon>
        <taxon>Bacillati</taxon>
        <taxon>Bacillota</taxon>
        <taxon>Bacilli</taxon>
        <taxon>Lactobacillales</taxon>
        <taxon>Enterococcaceae</taxon>
        <taxon>Enterococcus</taxon>
    </lineage>
</organism>
<keyword evidence="4" id="KW-1185">Reference proteome</keyword>
<dbReference type="Proteomes" id="UP000078516">
    <property type="component" value="Unassembled WGS sequence"/>
</dbReference>